<dbReference type="EMBL" id="PJQD01000048">
    <property type="protein sequence ID" value="POY72442.1"/>
    <property type="molecule type" value="Genomic_DNA"/>
</dbReference>
<keyword evidence="8" id="KW-0472">Membrane</keyword>
<evidence type="ECO:0000256" key="3">
    <source>
        <dbReference type="ARBA" id="ARBA00022448"/>
    </source>
</evidence>
<keyword evidence="6" id="KW-0406">Ion transport</keyword>
<comment type="similarity">
    <text evidence="2">Belongs to the ATPase g subunit family.</text>
</comment>
<protein>
    <submittedName>
        <fullName evidence="10">Uncharacterized protein</fullName>
    </submittedName>
</protein>
<name>A0A2S5B6N9_9BASI</name>
<dbReference type="AlphaFoldDB" id="A0A2S5B6N9"/>
<evidence type="ECO:0000313" key="10">
    <source>
        <dbReference type="EMBL" id="POY72442.1"/>
    </source>
</evidence>
<evidence type="ECO:0000256" key="1">
    <source>
        <dbReference type="ARBA" id="ARBA00004325"/>
    </source>
</evidence>
<evidence type="ECO:0000256" key="4">
    <source>
        <dbReference type="ARBA" id="ARBA00022547"/>
    </source>
</evidence>
<evidence type="ECO:0000256" key="2">
    <source>
        <dbReference type="ARBA" id="ARBA00005699"/>
    </source>
</evidence>
<dbReference type="GO" id="GO:0015078">
    <property type="term" value="F:proton transmembrane transporter activity"/>
    <property type="evidence" value="ECO:0007669"/>
    <property type="project" value="InterPro"/>
</dbReference>
<evidence type="ECO:0000313" key="11">
    <source>
        <dbReference type="Proteomes" id="UP000237144"/>
    </source>
</evidence>
<organism evidence="10 11">
    <name type="scientific">Rhodotorula taiwanensis</name>
    <dbReference type="NCBI Taxonomy" id="741276"/>
    <lineage>
        <taxon>Eukaryota</taxon>
        <taxon>Fungi</taxon>
        <taxon>Dikarya</taxon>
        <taxon>Basidiomycota</taxon>
        <taxon>Pucciniomycotina</taxon>
        <taxon>Microbotryomycetes</taxon>
        <taxon>Sporidiobolales</taxon>
        <taxon>Sporidiobolaceae</taxon>
        <taxon>Rhodotorula</taxon>
    </lineage>
</organism>
<proteinExistence type="inferred from homology"/>
<dbReference type="GO" id="GO:0015986">
    <property type="term" value="P:proton motive force-driven ATP synthesis"/>
    <property type="evidence" value="ECO:0007669"/>
    <property type="project" value="InterPro"/>
</dbReference>
<dbReference type="InterPro" id="IPR006808">
    <property type="entry name" value="ATP_synth_F0_gsu_mt"/>
</dbReference>
<dbReference type="Proteomes" id="UP000237144">
    <property type="component" value="Unassembled WGS sequence"/>
</dbReference>
<dbReference type="Pfam" id="PF04718">
    <property type="entry name" value="ATP-synt_G"/>
    <property type="match status" value="1"/>
</dbReference>
<evidence type="ECO:0000256" key="5">
    <source>
        <dbReference type="ARBA" id="ARBA00022781"/>
    </source>
</evidence>
<comment type="subcellular location">
    <subcellularLocation>
        <location evidence="1">Mitochondrion membrane</location>
    </subcellularLocation>
</comment>
<evidence type="ECO:0000256" key="7">
    <source>
        <dbReference type="ARBA" id="ARBA00023128"/>
    </source>
</evidence>
<evidence type="ECO:0000256" key="9">
    <source>
        <dbReference type="ARBA" id="ARBA00023310"/>
    </source>
</evidence>
<comment type="caution">
    <text evidence="10">The sequence shown here is derived from an EMBL/GenBank/DDBJ whole genome shotgun (WGS) entry which is preliminary data.</text>
</comment>
<keyword evidence="11" id="KW-1185">Reference proteome</keyword>
<gene>
    <name evidence="10" type="ORF">BMF94_4268</name>
</gene>
<evidence type="ECO:0000256" key="8">
    <source>
        <dbReference type="ARBA" id="ARBA00023136"/>
    </source>
</evidence>
<dbReference type="OrthoDB" id="437at2759"/>
<keyword evidence="7" id="KW-0496">Mitochondrion</keyword>
<keyword evidence="5" id="KW-0375">Hydrogen ion transport</keyword>
<keyword evidence="4" id="KW-0138">CF(0)</keyword>
<evidence type="ECO:0000256" key="6">
    <source>
        <dbReference type="ARBA" id="ARBA00023065"/>
    </source>
</evidence>
<dbReference type="STRING" id="741276.A0A2S5B6N9"/>
<dbReference type="GO" id="GO:0031966">
    <property type="term" value="C:mitochondrial membrane"/>
    <property type="evidence" value="ECO:0007669"/>
    <property type="project" value="UniProtKB-SubCell"/>
</dbReference>
<dbReference type="GO" id="GO:0045259">
    <property type="term" value="C:proton-transporting ATP synthase complex"/>
    <property type="evidence" value="ECO:0007669"/>
    <property type="project" value="UniProtKB-KW"/>
</dbReference>
<keyword evidence="9" id="KW-0066">ATP synthesis</keyword>
<sequence length="165" mass="18133">MLSTVSSTARRQGSQRLSAAVRFASSSSSSTTEQAAQKAQQAANQAGAKAQQALSGVQKTVGNLLGAYKEPIFYNAAVAREVAKQVYVGEKLAPPSFAQASYTFRQFAQQAPHPSFWRKLYESGEYKRWLIYAVEAYGIFKIGEMVGRRHVVGYKLDESRNEALT</sequence>
<reference evidence="10 11" key="1">
    <citation type="journal article" date="2018" name="Front. Microbiol.">
        <title>Prospects for Fungal Bioremediation of Acidic Radioactive Waste Sites: Characterization and Genome Sequence of Rhodotorula taiwanensis MD1149.</title>
        <authorList>
            <person name="Tkavc R."/>
            <person name="Matrosova V.Y."/>
            <person name="Grichenko O.E."/>
            <person name="Gostincar C."/>
            <person name="Volpe R.P."/>
            <person name="Klimenkova P."/>
            <person name="Gaidamakova E.K."/>
            <person name="Zhou C.E."/>
            <person name="Stewart B.J."/>
            <person name="Lyman M.G."/>
            <person name="Malfatti S.A."/>
            <person name="Rubinfeld B."/>
            <person name="Courtot M."/>
            <person name="Singh J."/>
            <person name="Dalgard C.L."/>
            <person name="Hamilton T."/>
            <person name="Frey K.G."/>
            <person name="Gunde-Cimerman N."/>
            <person name="Dugan L."/>
            <person name="Daly M.J."/>
        </authorList>
    </citation>
    <scope>NUCLEOTIDE SEQUENCE [LARGE SCALE GENOMIC DNA]</scope>
    <source>
        <strain evidence="10 11">MD1149</strain>
    </source>
</reference>
<keyword evidence="3" id="KW-0813">Transport</keyword>
<accession>A0A2S5B6N9</accession>